<gene>
    <name evidence="2" type="ORF">KOR34_34270</name>
</gene>
<dbReference type="RefSeq" id="WP_197531514.1">
    <property type="nucleotide sequence ID" value="NZ_SIHJ01000002.1"/>
</dbReference>
<feature type="transmembrane region" description="Helical" evidence="1">
    <location>
        <begin position="7"/>
        <end position="26"/>
    </location>
</feature>
<comment type="caution">
    <text evidence="2">The sequence shown here is derived from an EMBL/GenBank/DDBJ whole genome shotgun (WGS) entry which is preliminary data.</text>
</comment>
<name>A0A5C5V785_9BACT</name>
<keyword evidence="3" id="KW-1185">Reference proteome</keyword>
<organism evidence="2 3">
    <name type="scientific">Posidoniimonas corsicana</name>
    <dbReference type="NCBI Taxonomy" id="1938618"/>
    <lineage>
        <taxon>Bacteria</taxon>
        <taxon>Pseudomonadati</taxon>
        <taxon>Planctomycetota</taxon>
        <taxon>Planctomycetia</taxon>
        <taxon>Pirellulales</taxon>
        <taxon>Lacipirellulaceae</taxon>
        <taxon>Posidoniimonas</taxon>
    </lineage>
</organism>
<feature type="transmembrane region" description="Helical" evidence="1">
    <location>
        <begin position="32"/>
        <end position="53"/>
    </location>
</feature>
<keyword evidence="1" id="KW-1133">Transmembrane helix</keyword>
<evidence type="ECO:0000313" key="2">
    <source>
        <dbReference type="EMBL" id="TWT33595.1"/>
    </source>
</evidence>
<dbReference type="AlphaFoldDB" id="A0A5C5V785"/>
<sequence>MGVIGSLLMGVGAIVAIVGGIWVLVVAFQESIVWGLLSLFIPFAALVFVIMHWNKAAKPFLINVAGAVLMFVGALIAGPSPDLGPPAVGVHTAAPQVLPC</sequence>
<proteinExistence type="predicted"/>
<accession>A0A5C5V785</accession>
<feature type="transmembrane region" description="Helical" evidence="1">
    <location>
        <begin position="60"/>
        <end position="78"/>
    </location>
</feature>
<keyword evidence="1" id="KW-0812">Transmembrane</keyword>
<dbReference type="Proteomes" id="UP000316714">
    <property type="component" value="Unassembled WGS sequence"/>
</dbReference>
<protein>
    <submittedName>
        <fullName evidence="2">Uncharacterized protein</fullName>
    </submittedName>
</protein>
<dbReference type="EMBL" id="SIHJ01000002">
    <property type="protein sequence ID" value="TWT33595.1"/>
    <property type="molecule type" value="Genomic_DNA"/>
</dbReference>
<evidence type="ECO:0000256" key="1">
    <source>
        <dbReference type="SAM" id="Phobius"/>
    </source>
</evidence>
<evidence type="ECO:0000313" key="3">
    <source>
        <dbReference type="Proteomes" id="UP000316714"/>
    </source>
</evidence>
<reference evidence="2 3" key="1">
    <citation type="submission" date="2019-02" db="EMBL/GenBank/DDBJ databases">
        <title>Deep-cultivation of Planctomycetes and their phenomic and genomic characterization uncovers novel biology.</title>
        <authorList>
            <person name="Wiegand S."/>
            <person name="Jogler M."/>
            <person name="Boedeker C."/>
            <person name="Pinto D."/>
            <person name="Vollmers J."/>
            <person name="Rivas-Marin E."/>
            <person name="Kohn T."/>
            <person name="Peeters S.H."/>
            <person name="Heuer A."/>
            <person name="Rast P."/>
            <person name="Oberbeckmann S."/>
            <person name="Bunk B."/>
            <person name="Jeske O."/>
            <person name="Meyerdierks A."/>
            <person name="Storesund J.E."/>
            <person name="Kallscheuer N."/>
            <person name="Luecker S."/>
            <person name="Lage O.M."/>
            <person name="Pohl T."/>
            <person name="Merkel B.J."/>
            <person name="Hornburger P."/>
            <person name="Mueller R.-W."/>
            <person name="Bruemmer F."/>
            <person name="Labrenz M."/>
            <person name="Spormann A.M."/>
            <person name="Op Den Camp H."/>
            <person name="Overmann J."/>
            <person name="Amann R."/>
            <person name="Jetten M.S.M."/>
            <person name="Mascher T."/>
            <person name="Medema M.H."/>
            <person name="Devos D.P."/>
            <person name="Kaster A.-K."/>
            <person name="Ovreas L."/>
            <person name="Rohde M."/>
            <person name="Galperin M.Y."/>
            <person name="Jogler C."/>
        </authorList>
    </citation>
    <scope>NUCLEOTIDE SEQUENCE [LARGE SCALE GENOMIC DNA]</scope>
    <source>
        <strain evidence="2 3">KOR34</strain>
    </source>
</reference>
<keyword evidence="1" id="KW-0472">Membrane</keyword>